<accession>A0A1L2BX03</accession>
<sequence>MNPLQLKGFIETNHFITDKEKAYRIGLQRSIMEYVEQRRNFKKVPTEILERVVSILDEVDIS</sequence>
<dbReference type="Proteomes" id="UP000225722">
    <property type="component" value="Segment"/>
</dbReference>
<evidence type="ECO:0000313" key="2">
    <source>
        <dbReference type="Proteomes" id="UP000225722"/>
    </source>
</evidence>
<evidence type="ECO:0000313" key="1">
    <source>
        <dbReference type="EMBL" id="ALY07562.1"/>
    </source>
</evidence>
<organism evidence="1 2">
    <name type="scientific">Nodularia phage vB_NpeS-2AV2</name>
    <dbReference type="NCBI Taxonomy" id="1777122"/>
    <lineage>
        <taxon>Viruses</taxon>
        <taxon>Duplodnaviria</taxon>
        <taxon>Heunggongvirae</taxon>
        <taxon>Uroviricota</taxon>
        <taxon>Caudoviricetes</taxon>
        <taxon>Ravarandavirus</taxon>
        <taxon>Ravarandavirus rv2AV2</taxon>
    </lineage>
</organism>
<name>A0A1L2BX03_9CAUD</name>
<dbReference type="EMBL" id="KU230356">
    <property type="protein sequence ID" value="ALY07562.1"/>
    <property type="molecule type" value="Genomic_DNA"/>
</dbReference>
<reference evidence="2" key="1">
    <citation type="submission" date="2015-12" db="EMBL/GenBank/DDBJ databases">
        <authorList>
            <person name="Sencilo A."/>
            <person name="Bamford D.H."/>
            <person name="Roine E."/>
        </authorList>
    </citation>
    <scope>NUCLEOTIDE SEQUENCE [LARGE SCALE GENOMIC DNA]</scope>
</reference>
<keyword evidence="2" id="KW-1185">Reference proteome</keyword>
<proteinExistence type="predicted"/>
<gene>
    <name evidence="1" type="ORF">2AV2_110</name>
</gene>
<protein>
    <submittedName>
        <fullName evidence="1">Uncharacterized protein</fullName>
    </submittedName>
</protein>